<dbReference type="OrthoDB" id="9814202at2"/>
<organism evidence="10 11">
    <name type="scientific">Thiocapsa rosea</name>
    <dbReference type="NCBI Taxonomy" id="69360"/>
    <lineage>
        <taxon>Bacteria</taxon>
        <taxon>Pseudomonadati</taxon>
        <taxon>Pseudomonadota</taxon>
        <taxon>Gammaproteobacteria</taxon>
        <taxon>Chromatiales</taxon>
        <taxon>Chromatiaceae</taxon>
        <taxon>Thiocapsa</taxon>
    </lineage>
</organism>
<feature type="transmembrane region" description="Helical" evidence="8">
    <location>
        <begin position="317"/>
        <end position="340"/>
    </location>
</feature>
<evidence type="ECO:0000313" key="11">
    <source>
        <dbReference type="Proteomes" id="UP000274556"/>
    </source>
</evidence>
<feature type="transmembrane region" description="Helical" evidence="8">
    <location>
        <begin position="287"/>
        <end position="305"/>
    </location>
</feature>
<dbReference type="SUPFAM" id="SSF111352">
    <property type="entry name" value="Ammonium transporter"/>
    <property type="match status" value="1"/>
</dbReference>
<feature type="transmembrane region" description="Helical" evidence="8">
    <location>
        <begin position="352"/>
        <end position="372"/>
    </location>
</feature>
<dbReference type="InterPro" id="IPR018047">
    <property type="entry name" value="Ammonium_transpt_CS"/>
</dbReference>
<dbReference type="InterPro" id="IPR001905">
    <property type="entry name" value="Ammonium_transpt"/>
</dbReference>
<keyword evidence="11" id="KW-1185">Reference proteome</keyword>
<feature type="transmembrane region" description="Helical" evidence="8">
    <location>
        <begin position="264"/>
        <end position="281"/>
    </location>
</feature>
<evidence type="ECO:0000313" key="10">
    <source>
        <dbReference type="EMBL" id="RKT47351.1"/>
    </source>
</evidence>
<gene>
    <name evidence="10" type="ORF">BDD21_4918</name>
</gene>
<dbReference type="PROSITE" id="PS01219">
    <property type="entry name" value="AMMONIUM_TRANSP"/>
    <property type="match status" value="1"/>
</dbReference>
<evidence type="ECO:0000256" key="8">
    <source>
        <dbReference type="RuleBase" id="RU362002"/>
    </source>
</evidence>
<feature type="transmembrane region" description="Helical" evidence="8">
    <location>
        <begin position="46"/>
        <end position="74"/>
    </location>
</feature>
<feature type="domain" description="Ammonium transporter AmtB-like" evidence="9">
    <location>
        <begin position="10"/>
        <end position="401"/>
    </location>
</feature>
<evidence type="ECO:0000259" key="9">
    <source>
        <dbReference type="Pfam" id="PF00909"/>
    </source>
</evidence>
<evidence type="ECO:0000256" key="2">
    <source>
        <dbReference type="ARBA" id="ARBA00005887"/>
    </source>
</evidence>
<comment type="subcellular location">
    <subcellularLocation>
        <location evidence="8">Cell membrane</location>
        <topology evidence="8">Multi-pass membrane protein</topology>
    </subcellularLocation>
    <subcellularLocation>
        <location evidence="1">Membrane</location>
        <topology evidence="1">Multi-pass membrane protein</topology>
    </subcellularLocation>
</comment>
<evidence type="ECO:0000256" key="3">
    <source>
        <dbReference type="ARBA" id="ARBA00022448"/>
    </source>
</evidence>
<proteinExistence type="inferred from homology"/>
<dbReference type="InterPro" id="IPR029020">
    <property type="entry name" value="Ammonium/urea_transptr"/>
</dbReference>
<evidence type="ECO:0000256" key="7">
    <source>
        <dbReference type="ARBA" id="ARBA00023177"/>
    </source>
</evidence>
<dbReference type="Proteomes" id="UP000274556">
    <property type="component" value="Unassembled WGS sequence"/>
</dbReference>
<accession>A0A495VD73</accession>
<dbReference type="InterPro" id="IPR024041">
    <property type="entry name" value="NH4_transpt_AmtB-like_dom"/>
</dbReference>
<dbReference type="PANTHER" id="PTHR43029:SF10">
    <property type="entry name" value="AMMONIUM TRANSPORTER MEP2"/>
    <property type="match status" value="1"/>
</dbReference>
<evidence type="ECO:0000256" key="1">
    <source>
        <dbReference type="ARBA" id="ARBA00004141"/>
    </source>
</evidence>
<keyword evidence="3 8" id="KW-0813">Transport</keyword>
<comment type="similarity">
    <text evidence="2 8">Belongs to the ammonia transporter channel (TC 1.A.11.2) family.</text>
</comment>
<feature type="transmembrane region" description="Helical" evidence="8">
    <location>
        <begin position="197"/>
        <end position="219"/>
    </location>
</feature>
<keyword evidence="7 8" id="KW-0924">Ammonia transport</keyword>
<evidence type="ECO:0000256" key="6">
    <source>
        <dbReference type="ARBA" id="ARBA00023136"/>
    </source>
</evidence>
<reference evidence="10 11" key="1">
    <citation type="submission" date="2018-10" db="EMBL/GenBank/DDBJ databases">
        <title>Genomic Encyclopedia of Archaeal and Bacterial Type Strains, Phase II (KMG-II): from individual species to whole genera.</title>
        <authorList>
            <person name="Goeker M."/>
        </authorList>
    </citation>
    <scope>NUCLEOTIDE SEQUENCE [LARGE SCALE GENOMIC DNA]</scope>
    <source>
        <strain evidence="10 11">DSM 235</strain>
    </source>
</reference>
<dbReference type="AlphaFoldDB" id="A0A495VD73"/>
<keyword evidence="5 8" id="KW-1133">Transmembrane helix</keyword>
<dbReference type="Gene3D" id="1.10.3430.10">
    <property type="entry name" value="Ammonium transporter AmtB like domains"/>
    <property type="match status" value="1"/>
</dbReference>
<dbReference type="Pfam" id="PF00909">
    <property type="entry name" value="Ammonium_transp"/>
    <property type="match status" value="1"/>
</dbReference>
<dbReference type="RefSeq" id="WP_120799335.1">
    <property type="nucleotide sequence ID" value="NZ_RBXL01000001.1"/>
</dbReference>
<keyword evidence="6 8" id="KW-0472">Membrane</keyword>
<feature type="transmembrane region" description="Helical" evidence="8">
    <location>
        <begin position="231"/>
        <end position="252"/>
    </location>
</feature>
<dbReference type="GO" id="GO:0008519">
    <property type="term" value="F:ammonium channel activity"/>
    <property type="evidence" value="ECO:0007669"/>
    <property type="project" value="InterPro"/>
</dbReference>
<name>A0A495VD73_9GAMM</name>
<feature type="transmembrane region" description="Helical" evidence="8">
    <location>
        <begin position="164"/>
        <end position="185"/>
    </location>
</feature>
<dbReference type="NCBIfam" id="TIGR00836">
    <property type="entry name" value="amt"/>
    <property type="match status" value="1"/>
</dbReference>
<dbReference type="PANTHER" id="PTHR43029">
    <property type="entry name" value="AMMONIUM TRANSPORTER MEP2"/>
    <property type="match status" value="1"/>
</dbReference>
<evidence type="ECO:0000256" key="5">
    <source>
        <dbReference type="ARBA" id="ARBA00022989"/>
    </source>
</evidence>
<protein>
    <recommendedName>
        <fullName evidence="8">Ammonium transporter</fullName>
    </recommendedName>
</protein>
<dbReference type="GO" id="GO:0005886">
    <property type="term" value="C:plasma membrane"/>
    <property type="evidence" value="ECO:0007669"/>
    <property type="project" value="UniProtKB-SubCell"/>
</dbReference>
<dbReference type="EMBL" id="RBXL01000001">
    <property type="protein sequence ID" value="RKT47351.1"/>
    <property type="molecule type" value="Genomic_DNA"/>
</dbReference>
<keyword evidence="4 8" id="KW-0812">Transmembrane</keyword>
<feature type="transmembrane region" description="Helical" evidence="8">
    <location>
        <begin position="130"/>
        <end position="152"/>
    </location>
</feature>
<feature type="transmembrane region" description="Helical" evidence="8">
    <location>
        <begin position="94"/>
        <end position="118"/>
    </location>
</feature>
<feature type="transmembrane region" description="Helical" evidence="8">
    <location>
        <begin position="12"/>
        <end position="34"/>
    </location>
</feature>
<sequence>METINSGDTAFVLMCTALVCLMTPALALFYGGLVKQRDVLSIMIQNFVCMGVVGMIWVFGGFSLAFGPSIGGVIGDIRTYFGMYHVGVEPNPEFAANVPFMLIFGYQMMFAIITPALITGAFVGRFRFGAYLFFIAIWTILVYLPAAHWIWGGGFLSKLGVVDFAGGIVIHTAAGFSALVTAAYLGKRKTAPGDGPGHPVSLGMVALGAGLLWFGWFGFNAGGAYAANALATYAFTNTMLAGSVAMLVWMFWEWRKDGRTSFSGVLVGAVAGLATITPASGYVEPSAAVVIGAVGATICYHAKAVQSWLKIDDTLEVWRAHGVGGMTGALMIGFMASSAINEVEASFRQLGVQAFAVFVVAAYASIVTFIILKAIDMTGTLRVAEKIQREGLDQAMFGEDAFDLWGIDRTPRS</sequence>
<comment type="caution">
    <text evidence="10">The sequence shown here is derived from an EMBL/GenBank/DDBJ whole genome shotgun (WGS) entry which is preliminary data.</text>
</comment>
<evidence type="ECO:0000256" key="4">
    <source>
        <dbReference type="ARBA" id="ARBA00022692"/>
    </source>
</evidence>